<evidence type="ECO:0000313" key="4">
    <source>
        <dbReference type="Proteomes" id="UP000244193"/>
    </source>
</evidence>
<accession>A0A2S0RE01</accession>
<dbReference type="OrthoDB" id="9764804at2"/>
<dbReference type="KEGG" id="fmg:HYN48_07000"/>
<dbReference type="InterPro" id="IPR026444">
    <property type="entry name" value="Secre_tail"/>
</dbReference>
<protein>
    <submittedName>
        <fullName evidence="3">Photosystem II stability/assembly factor-like protein</fullName>
    </submittedName>
</protein>
<keyword evidence="4" id="KW-1185">Reference proteome</keyword>
<dbReference type="RefSeq" id="WP_108370429.1">
    <property type="nucleotide sequence ID" value="NZ_CP028811.1"/>
</dbReference>
<evidence type="ECO:0000256" key="2">
    <source>
        <dbReference type="SAM" id="SignalP"/>
    </source>
</evidence>
<feature type="signal peptide" evidence="2">
    <location>
        <begin position="1"/>
        <end position="21"/>
    </location>
</feature>
<sequence length="423" mass="46097">MKKYYFLLLFTSALVSAQLQWAPFTNVYENEGFQRYDDVFFLNENTGWAANGYFSKVYKTTDGGANWQLQLELEPGNEYFRNIEFLNENIGFVGTLSSTFLKTVDGGATWAPVTNLPTTIPAICGLSAVGGTTIYGCGAYFSPAYIIKSVDSGDNWQFIDMSAYANALVEILFIDENTGFVSGKDDNGGVILKTVDGGANWTPLYHSGIPGEYVWKLQDLHGDGQILFGSVESVSPLLGKLVRSTDGGANWVSKEVPDTDIQAVGFVSETHGWMGGHATGLLETTDGGDIWTDTGVGSNMNRIVVVNDHLAYASGTTVYKLTDQNLSVPFTESPRKPLAASISPNPVREKLNLSVAFIGSDHLVIELYDSAGKLIRQLKRDTIEGASVRNYSFDFPYAAGVYVVNLHSNTGRQSIKFVKSASF</sequence>
<dbReference type="PANTHER" id="PTHR47199">
    <property type="entry name" value="PHOTOSYSTEM II STABILITY/ASSEMBLY FACTOR HCF136, CHLOROPLASTIC"/>
    <property type="match status" value="1"/>
</dbReference>
<reference evidence="3 4" key="1">
    <citation type="submission" date="2018-04" db="EMBL/GenBank/DDBJ databases">
        <title>Genome sequencing of Flavobacterium sp. HYN0048.</title>
        <authorList>
            <person name="Yi H."/>
            <person name="Baek C."/>
        </authorList>
    </citation>
    <scope>NUCLEOTIDE SEQUENCE [LARGE SCALE GENOMIC DNA]</scope>
    <source>
        <strain evidence="3 4">HYN0048</strain>
    </source>
</reference>
<keyword evidence="1 2" id="KW-0732">Signal</keyword>
<evidence type="ECO:0000256" key="1">
    <source>
        <dbReference type="ARBA" id="ARBA00022729"/>
    </source>
</evidence>
<dbReference type="EMBL" id="CP028811">
    <property type="protein sequence ID" value="AWA29845.1"/>
    <property type="molecule type" value="Genomic_DNA"/>
</dbReference>
<name>A0A2S0RE01_9FLAO</name>
<feature type="chain" id="PRO_5015466106" evidence="2">
    <location>
        <begin position="22"/>
        <end position="423"/>
    </location>
</feature>
<gene>
    <name evidence="3" type="ORF">HYN48_07000</name>
</gene>
<proteinExistence type="predicted"/>
<organism evidence="3 4">
    <name type="scientific">Flavobacterium magnum</name>
    <dbReference type="NCBI Taxonomy" id="2162713"/>
    <lineage>
        <taxon>Bacteria</taxon>
        <taxon>Pseudomonadati</taxon>
        <taxon>Bacteroidota</taxon>
        <taxon>Flavobacteriia</taxon>
        <taxon>Flavobacteriales</taxon>
        <taxon>Flavobacteriaceae</taxon>
        <taxon>Flavobacterium</taxon>
    </lineage>
</organism>
<evidence type="ECO:0000313" key="3">
    <source>
        <dbReference type="EMBL" id="AWA29845.1"/>
    </source>
</evidence>
<dbReference type="NCBIfam" id="TIGR04183">
    <property type="entry name" value="Por_Secre_tail"/>
    <property type="match status" value="1"/>
</dbReference>
<dbReference type="Proteomes" id="UP000244193">
    <property type="component" value="Chromosome"/>
</dbReference>
<dbReference type="PANTHER" id="PTHR47199:SF2">
    <property type="entry name" value="PHOTOSYSTEM II STABILITY_ASSEMBLY FACTOR HCF136, CHLOROPLASTIC"/>
    <property type="match status" value="1"/>
</dbReference>
<dbReference type="Gene3D" id="2.130.10.10">
    <property type="entry name" value="YVTN repeat-like/Quinoprotein amine dehydrogenase"/>
    <property type="match status" value="2"/>
</dbReference>
<dbReference type="SUPFAM" id="SSF110296">
    <property type="entry name" value="Oligoxyloglucan reducing end-specific cellobiohydrolase"/>
    <property type="match status" value="1"/>
</dbReference>
<dbReference type="AlphaFoldDB" id="A0A2S0RE01"/>
<dbReference type="InterPro" id="IPR015943">
    <property type="entry name" value="WD40/YVTN_repeat-like_dom_sf"/>
</dbReference>